<keyword evidence="5 7" id="KW-1133">Transmembrane helix</keyword>
<feature type="domain" description="ABC transmembrane type-1" evidence="8">
    <location>
        <begin position="72"/>
        <end position="261"/>
    </location>
</feature>
<comment type="subcellular location">
    <subcellularLocation>
        <location evidence="1 7">Cell membrane</location>
        <topology evidence="1 7">Multi-pass membrane protein</topology>
    </subcellularLocation>
</comment>
<evidence type="ECO:0000313" key="10">
    <source>
        <dbReference type="Proteomes" id="UP000270342"/>
    </source>
</evidence>
<evidence type="ECO:0000256" key="3">
    <source>
        <dbReference type="ARBA" id="ARBA00022475"/>
    </source>
</evidence>
<dbReference type="Pfam" id="PF00528">
    <property type="entry name" value="BPD_transp_1"/>
    <property type="match status" value="1"/>
</dbReference>
<keyword evidence="10" id="KW-1185">Reference proteome</keyword>
<keyword evidence="2 7" id="KW-0813">Transport</keyword>
<dbReference type="SUPFAM" id="SSF161098">
    <property type="entry name" value="MetI-like"/>
    <property type="match status" value="1"/>
</dbReference>
<evidence type="ECO:0000256" key="1">
    <source>
        <dbReference type="ARBA" id="ARBA00004651"/>
    </source>
</evidence>
<dbReference type="AlphaFoldDB" id="A0A494XGI3"/>
<dbReference type="Gene3D" id="1.10.3720.10">
    <property type="entry name" value="MetI-like"/>
    <property type="match status" value="1"/>
</dbReference>
<dbReference type="Pfam" id="PF12911">
    <property type="entry name" value="OppC_N"/>
    <property type="match status" value="1"/>
</dbReference>
<gene>
    <name evidence="9" type="ORF">D7S86_20485</name>
</gene>
<feature type="transmembrane region" description="Helical" evidence="7">
    <location>
        <begin position="121"/>
        <end position="146"/>
    </location>
</feature>
<dbReference type="InterPro" id="IPR035906">
    <property type="entry name" value="MetI-like_sf"/>
</dbReference>
<feature type="transmembrane region" description="Helical" evidence="7">
    <location>
        <begin position="12"/>
        <end position="33"/>
    </location>
</feature>
<dbReference type="Proteomes" id="UP000270342">
    <property type="component" value="Unassembled WGS sequence"/>
</dbReference>
<dbReference type="InterPro" id="IPR000515">
    <property type="entry name" value="MetI-like"/>
</dbReference>
<comment type="similarity">
    <text evidence="7">Belongs to the binding-protein-dependent transport system permease family.</text>
</comment>
<feature type="transmembrane region" description="Helical" evidence="7">
    <location>
        <begin position="166"/>
        <end position="185"/>
    </location>
</feature>
<dbReference type="PROSITE" id="PS51257">
    <property type="entry name" value="PROKAR_LIPOPROTEIN"/>
    <property type="match status" value="1"/>
</dbReference>
<feature type="transmembrane region" description="Helical" evidence="7">
    <location>
        <begin position="239"/>
        <end position="261"/>
    </location>
</feature>
<dbReference type="GO" id="GO:0005886">
    <property type="term" value="C:plasma membrane"/>
    <property type="evidence" value="ECO:0007669"/>
    <property type="project" value="UniProtKB-SubCell"/>
</dbReference>
<accession>A0A494XGI3</accession>
<evidence type="ECO:0000256" key="2">
    <source>
        <dbReference type="ARBA" id="ARBA00022448"/>
    </source>
</evidence>
<evidence type="ECO:0000256" key="7">
    <source>
        <dbReference type="RuleBase" id="RU363032"/>
    </source>
</evidence>
<dbReference type="InterPro" id="IPR025966">
    <property type="entry name" value="OppC_N"/>
</dbReference>
<sequence length="274" mass="29392">MMRRIWRTSYGGRFALVVIVGVTLVACLAPRLAPYDPYAQQFAVRLMPPSSTHWLGTDGLGRDVLSRLMYGARPTLGLAVLVIALTVPIGLAIGIVAGYAGGWIERVLMRVTDIFMAFPRLVLALAFVGLLGPGLLNGALALVLTGWPAYARVSRAEIAALRRSDYLAAAEMQGITGFRLFWGHLLPICVPSARVRLALDLASIILAAAGLGFLGLGVRPPAAEWGTMVADGSKVIFDQWWLAAIPGLSIVVLSLAFNLLADALRDSTDPHHER</sequence>
<dbReference type="PROSITE" id="PS50928">
    <property type="entry name" value="ABC_TM1"/>
    <property type="match status" value="1"/>
</dbReference>
<dbReference type="GO" id="GO:0071916">
    <property type="term" value="F:dipeptide transmembrane transporter activity"/>
    <property type="evidence" value="ECO:0007669"/>
    <property type="project" value="TreeGrafter"/>
</dbReference>
<dbReference type="CDD" id="cd06261">
    <property type="entry name" value="TM_PBP2"/>
    <property type="match status" value="1"/>
</dbReference>
<reference evidence="9 10" key="1">
    <citation type="submission" date="2018-10" db="EMBL/GenBank/DDBJ databases">
        <title>Robbsia sp. DHC34, isolated from soil.</title>
        <authorList>
            <person name="Gao Z.-H."/>
            <person name="Qiu L.-H."/>
        </authorList>
    </citation>
    <scope>NUCLEOTIDE SEQUENCE [LARGE SCALE GENOMIC DNA]</scope>
    <source>
        <strain evidence="9 10">DHC34</strain>
    </source>
</reference>
<feature type="transmembrane region" description="Helical" evidence="7">
    <location>
        <begin position="197"/>
        <end position="219"/>
    </location>
</feature>
<keyword evidence="4 7" id="KW-0812">Transmembrane</keyword>
<dbReference type="OrthoDB" id="9783218at2"/>
<feature type="transmembrane region" description="Helical" evidence="7">
    <location>
        <begin position="76"/>
        <end position="100"/>
    </location>
</feature>
<dbReference type="InterPro" id="IPR050366">
    <property type="entry name" value="BP-dependent_transpt_permease"/>
</dbReference>
<dbReference type="PANTHER" id="PTHR43386:SF1">
    <property type="entry name" value="D,D-DIPEPTIDE TRANSPORT SYSTEM PERMEASE PROTEIN DDPC-RELATED"/>
    <property type="match status" value="1"/>
</dbReference>
<proteinExistence type="inferred from homology"/>
<organism evidence="9 10">
    <name type="scientific">Pararobbsia silviterrae</name>
    <dbReference type="NCBI Taxonomy" id="1792498"/>
    <lineage>
        <taxon>Bacteria</taxon>
        <taxon>Pseudomonadati</taxon>
        <taxon>Pseudomonadota</taxon>
        <taxon>Betaproteobacteria</taxon>
        <taxon>Burkholderiales</taxon>
        <taxon>Burkholderiaceae</taxon>
        <taxon>Pararobbsia</taxon>
    </lineage>
</organism>
<protein>
    <submittedName>
        <fullName evidence="9">ABC transporter permease</fullName>
    </submittedName>
</protein>
<dbReference type="EMBL" id="RBZU01000010">
    <property type="protein sequence ID" value="RKP49770.1"/>
    <property type="molecule type" value="Genomic_DNA"/>
</dbReference>
<keyword evidence="3" id="KW-1003">Cell membrane</keyword>
<evidence type="ECO:0000313" key="9">
    <source>
        <dbReference type="EMBL" id="RKP49770.1"/>
    </source>
</evidence>
<evidence type="ECO:0000256" key="4">
    <source>
        <dbReference type="ARBA" id="ARBA00022692"/>
    </source>
</evidence>
<comment type="caution">
    <text evidence="9">The sequence shown here is derived from an EMBL/GenBank/DDBJ whole genome shotgun (WGS) entry which is preliminary data.</text>
</comment>
<evidence type="ECO:0000256" key="6">
    <source>
        <dbReference type="ARBA" id="ARBA00023136"/>
    </source>
</evidence>
<keyword evidence="6 7" id="KW-0472">Membrane</keyword>
<evidence type="ECO:0000256" key="5">
    <source>
        <dbReference type="ARBA" id="ARBA00022989"/>
    </source>
</evidence>
<name>A0A494XGI3_9BURK</name>
<dbReference type="PANTHER" id="PTHR43386">
    <property type="entry name" value="OLIGOPEPTIDE TRANSPORT SYSTEM PERMEASE PROTEIN APPC"/>
    <property type="match status" value="1"/>
</dbReference>
<evidence type="ECO:0000259" key="8">
    <source>
        <dbReference type="PROSITE" id="PS50928"/>
    </source>
</evidence>